<accession>A0A4Y3WAR1</accession>
<evidence type="ECO:0000256" key="3">
    <source>
        <dbReference type="ARBA" id="ARBA00022840"/>
    </source>
</evidence>
<keyword evidence="3" id="KW-0067">ATP-binding</keyword>
<evidence type="ECO:0000259" key="7">
    <source>
        <dbReference type="PROSITE" id="PS51733"/>
    </source>
</evidence>
<dbReference type="InterPro" id="IPR004408">
    <property type="entry name" value="Biotin_CoA_COase_ligase"/>
</dbReference>
<dbReference type="GO" id="GO:0005524">
    <property type="term" value="F:ATP binding"/>
    <property type="evidence" value="ECO:0007669"/>
    <property type="project" value="UniProtKB-KW"/>
</dbReference>
<dbReference type="PROSITE" id="PS51733">
    <property type="entry name" value="BPL_LPL_CATALYTIC"/>
    <property type="match status" value="1"/>
</dbReference>
<dbReference type="Proteomes" id="UP000318825">
    <property type="component" value="Unassembled WGS sequence"/>
</dbReference>
<dbReference type="Gene3D" id="2.30.30.100">
    <property type="match status" value="1"/>
</dbReference>
<dbReference type="Gene3D" id="3.30.930.10">
    <property type="entry name" value="Bira Bifunctional Protein, Domain 2"/>
    <property type="match status" value="1"/>
</dbReference>
<protein>
    <recommendedName>
        <fullName evidence="5">biotin--[biotin carboxyl-carrier protein] ligase</fullName>
        <ecNumber evidence="5">6.3.4.15</ecNumber>
    </recommendedName>
</protein>
<dbReference type="EMBL" id="BJNF01000050">
    <property type="protein sequence ID" value="GEC16023.1"/>
    <property type="molecule type" value="Genomic_DNA"/>
</dbReference>
<dbReference type="Pfam" id="PF03099">
    <property type="entry name" value="BPL_LplA_LipB"/>
    <property type="match status" value="1"/>
</dbReference>
<evidence type="ECO:0000256" key="1">
    <source>
        <dbReference type="ARBA" id="ARBA00022598"/>
    </source>
</evidence>
<dbReference type="SUPFAM" id="SSF55681">
    <property type="entry name" value="Class II aaRS and biotin synthetases"/>
    <property type="match status" value="1"/>
</dbReference>
<keyword evidence="1 8" id="KW-0436">Ligase</keyword>
<dbReference type="Pfam" id="PF02237">
    <property type="entry name" value="BPL_C"/>
    <property type="match status" value="1"/>
</dbReference>
<evidence type="ECO:0000313" key="8">
    <source>
        <dbReference type="EMBL" id="GEC16023.1"/>
    </source>
</evidence>
<dbReference type="InterPro" id="IPR003142">
    <property type="entry name" value="BPL_C"/>
</dbReference>
<dbReference type="CDD" id="cd16442">
    <property type="entry name" value="BPL"/>
    <property type="match status" value="1"/>
</dbReference>
<feature type="domain" description="BPL/LPL catalytic" evidence="7">
    <location>
        <begin position="1"/>
        <end position="197"/>
    </location>
</feature>
<reference evidence="8 9" key="1">
    <citation type="submission" date="2019-06" db="EMBL/GenBank/DDBJ databases">
        <title>Whole genome shotgun sequence of Nitrobacter winogradskyi NBRC 14297.</title>
        <authorList>
            <person name="Hosoyama A."/>
            <person name="Uohara A."/>
            <person name="Ohji S."/>
            <person name="Ichikawa N."/>
        </authorList>
    </citation>
    <scope>NUCLEOTIDE SEQUENCE [LARGE SCALE GENOMIC DNA]</scope>
    <source>
        <strain evidence="8 9">NBRC 14297</strain>
    </source>
</reference>
<dbReference type="GO" id="GO:0004077">
    <property type="term" value="F:biotin--[biotin carboxyl-carrier protein] ligase activity"/>
    <property type="evidence" value="ECO:0007669"/>
    <property type="project" value="UniProtKB-EC"/>
</dbReference>
<evidence type="ECO:0000256" key="5">
    <source>
        <dbReference type="ARBA" id="ARBA00024227"/>
    </source>
</evidence>
<dbReference type="InterPro" id="IPR008988">
    <property type="entry name" value="Transcriptional_repressor_C"/>
</dbReference>
<dbReference type="PANTHER" id="PTHR12835:SF5">
    <property type="entry name" value="BIOTIN--PROTEIN LIGASE"/>
    <property type="match status" value="1"/>
</dbReference>
<proteinExistence type="predicted"/>
<evidence type="ECO:0000256" key="4">
    <source>
        <dbReference type="ARBA" id="ARBA00023267"/>
    </source>
</evidence>
<dbReference type="RefSeq" id="WP_141383677.1">
    <property type="nucleotide sequence ID" value="NZ_BJNF01000050.1"/>
</dbReference>
<organism evidence="8 9">
    <name type="scientific">Nitrobacter winogradskyi</name>
    <name type="common">Nitrobacter agilis</name>
    <dbReference type="NCBI Taxonomy" id="913"/>
    <lineage>
        <taxon>Bacteria</taxon>
        <taxon>Pseudomonadati</taxon>
        <taxon>Pseudomonadota</taxon>
        <taxon>Alphaproteobacteria</taxon>
        <taxon>Hyphomicrobiales</taxon>
        <taxon>Nitrobacteraceae</taxon>
        <taxon>Nitrobacter</taxon>
    </lineage>
</organism>
<evidence type="ECO:0000313" key="9">
    <source>
        <dbReference type="Proteomes" id="UP000318825"/>
    </source>
</evidence>
<sequence>MAFSLGPRAASAGYRLAVFDRIGSTNAEALVRARAGETGPIWLVAAEQTAGRGRRQRSWISPRGNLACSVLEVIDTSPAVAATLSFAAGLALEAALRTVSLEARMRSPGSENVTFHLKWPNDVLAGGGKLAGVLLEAETVAQGRLAVVVGTGVNVAAAPGGMPYPAVSLRDIGIDIGAEDLFRALTEAWAEFRAIWDNGHGFGEIRRLWLDRAAGVGQHVSIRSNSSTISGLFDTIDKDGCLIVVTSDGRRVAVSAGDVYFGAAASVGAT</sequence>
<evidence type="ECO:0000256" key="6">
    <source>
        <dbReference type="ARBA" id="ARBA00047846"/>
    </source>
</evidence>
<dbReference type="NCBIfam" id="TIGR00121">
    <property type="entry name" value="birA_ligase"/>
    <property type="match status" value="1"/>
</dbReference>
<evidence type="ECO:0000256" key="2">
    <source>
        <dbReference type="ARBA" id="ARBA00022741"/>
    </source>
</evidence>
<dbReference type="SUPFAM" id="SSF50037">
    <property type="entry name" value="C-terminal domain of transcriptional repressors"/>
    <property type="match status" value="1"/>
</dbReference>
<dbReference type="PANTHER" id="PTHR12835">
    <property type="entry name" value="BIOTIN PROTEIN LIGASE"/>
    <property type="match status" value="1"/>
</dbReference>
<gene>
    <name evidence="8" type="primary">birA</name>
    <name evidence="8" type="ORF">NWI01_19150</name>
</gene>
<dbReference type="InterPro" id="IPR004143">
    <property type="entry name" value="BPL_LPL_catalytic"/>
</dbReference>
<comment type="caution">
    <text evidence="8">The sequence shown here is derived from an EMBL/GenBank/DDBJ whole genome shotgun (WGS) entry which is preliminary data.</text>
</comment>
<keyword evidence="4" id="KW-0092">Biotin</keyword>
<comment type="catalytic activity">
    <reaction evidence="6">
        <text>biotin + L-lysyl-[protein] + ATP = N(6)-biotinyl-L-lysyl-[protein] + AMP + diphosphate + H(+)</text>
        <dbReference type="Rhea" id="RHEA:11756"/>
        <dbReference type="Rhea" id="RHEA-COMP:9752"/>
        <dbReference type="Rhea" id="RHEA-COMP:10505"/>
        <dbReference type="ChEBI" id="CHEBI:15378"/>
        <dbReference type="ChEBI" id="CHEBI:29969"/>
        <dbReference type="ChEBI" id="CHEBI:30616"/>
        <dbReference type="ChEBI" id="CHEBI:33019"/>
        <dbReference type="ChEBI" id="CHEBI:57586"/>
        <dbReference type="ChEBI" id="CHEBI:83144"/>
        <dbReference type="ChEBI" id="CHEBI:456215"/>
        <dbReference type="EC" id="6.3.4.15"/>
    </reaction>
</comment>
<keyword evidence="2" id="KW-0547">Nucleotide-binding</keyword>
<dbReference type="AlphaFoldDB" id="A0A4Y3WAR1"/>
<dbReference type="GO" id="GO:0005737">
    <property type="term" value="C:cytoplasm"/>
    <property type="evidence" value="ECO:0007669"/>
    <property type="project" value="TreeGrafter"/>
</dbReference>
<dbReference type="OrthoDB" id="9807064at2"/>
<name>A0A4Y3WAR1_NITWI</name>
<dbReference type="InterPro" id="IPR045864">
    <property type="entry name" value="aa-tRNA-synth_II/BPL/LPL"/>
</dbReference>
<dbReference type="EC" id="6.3.4.15" evidence="5"/>